<accession>A0A8H4IHV2</accession>
<keyword evidence="8" id="KW-1185">Reference proteome</keyword>
<dbReference type="PANTHER" id="PTHR11142">
    <property type="entry name" value="PSEUDOURIDYLATE SYNTHASE"/>
    <property type="match status" value="1"/>
</dbReference>
<protein>
    <submittedName>
        <fullName evidence="6">Pseudouridylate synthase 3</fullName>
    </submittedName>
</protein>
<dbReference type="InterPro" id="IPR001406">
    <property type="entry name" value="PsdUridine_synth_TruA"/>
</dbReference>
<proteinExistence type="inferred from homology"/>
<comment type="similarity">
    <text evidence="1">Belongs to the tRNA pseudouridine synthase TruA family.</text>
</comment>
<gene>
    <name evidence="7" type="ORF">GTA08_BOTSDO07038</name>
    <name evidence="6" type="ORF">GTA08_BOTSDO11232</name>
</gene>
<evidence type="ECO:0000313" key="8">
    <source>
        <dbReference type="Proteomes" id="UP000572817"/>
    </source>
</evidence>
<evidence type="ECO:0000313" key="6">
    <source>
        <dbReference type="EMBL" id="KAF4301431.1"/>
    </source>
</evidence>
<dbReference type="GO" id="GO:0005634">
    <property type="term" value="C:nucleus"/>
    <property type="evidence" value="ECO:0007669"/>
    <property type="project" value="TreeGrafter"/>
</dbReference>
<name>A0A8H4IHV2_9PEZI</name>
<evidence type="ECO:0000256" key="2">
    <source>
        <dbReference type="ARBA" id="ARBA00022694"/>
    </source>
</evidence>
<dbReference type="EMBL" id="WWBZ02000082">
    <property type="protein sequence ID" value="KAF4301431.1"/>
    <property type="molecule type" value="Genomic_DNA"/>
</dbReference>
<feature type="compositionally biased region" description="Basic residues" evidence="4">
    <location>
        <begin position="165"/>
        <end position="177"/>
    </location>
</feature>
<organism evidence="6 8">
    <name type="scientific">Botryosphaeria dothidea</name>
    <dbReference type="NCBI Taxonomy" id="55169"/>
    <lineage>
        <taxon>Eukaryota</taxon>
        <taxon>Fungi</taxon>
        <taxon>Dikarya</taxon>
        <taxon>Ascomycota</taxon>
        <taxon>Pezizomycotina</taxon>
        <taxon>Dothideomycetes</taxon>
        <taxon>Dothideomycetes incertae sedis</taxon>
        <taxon>Botryosphaeriales</taxon>
        <taxon>Botryosphaeriaceae</taxon>
        <taxon>Botryosphaeria</taxon>
    </lineage>
</organism>
<dbReference type="AlphaFoldDB" id="A0A8H4IHV2"/>
<dbReference type="InterPro" id="IPR020103">
    <property type="entry name" value="PsdUridine_synth_cat_dom_sf"/>
</dbReference>
<dbReference type="EMBL" id="WWBZ02000040">
    <property type="protein sequence ID" value="KAF4305327.1"/>
    <property type="molecule type" value="Genomic_DNA"/>
</dbReference>
<dbReference type="InterPro" id="IPR020097">
    <property type="entry name" value="PsdUridine_synth_TruA_a/b_dom"/>
</dbReference>
<dbReference type="InterPro" id="IPR020095">
    <property type="entry name" value="PsdUridine_synth_TruA_C"/>
</dbReference>
<keyword evidence="2" id="KW-0819">tRNA processing</keyword>
<dbReference type="GO" id="GO:0003723">
    <property type="term" value="F:RNA binding"/>
    <property type="evidence" value="ECO:0007669"/>
    <property type="project" value="InterPro"/>
</dbReference>
<dbReference type="Pfam" id="PF01416">
    <property type="entry name" value="PseudoU_synth_1"/>
    <property type="match status" value="1"/>
</dbReference>
<evidence type="ECO:0000256" key="3">
    <source>
        <dbReference type="ARBA" id="ARBA00023235"/>
    </source>
</evidence>
<comment type="caution">
    <text evidence="6">The sequence shown here is derived from an EMBL/GenBank/DDBJ whole genome shotgun (WGS) entry which is preliminary data.</text>
</comment>
<feature type="domain" description="Pseudouridine synthase I TruA alpha/beta" evidence="5">
    <location>
        <begin position="303"/>
        <end position="453"/>
    </location>
</feature>
<dbReference type="GO" id="GO:1990481">
    <property type="term" value="P:mRNA pseudouridine synthesis"/>
    <property type="evidence" value="ECO:0007669"/>
    <property type="project" value="TreeGrafter"/>
</dbReference>
<dbReference type="Gene3D" id="3.30.70.580">
    <property type="entry name" value="Pseudouridine synthase I, catalytic domain, N-terminal subdomain"/>
    <property type="match status" value="1"/>
</dbReference>
<evidence type="ECO:0000256" key="1">
    <source>
        <dbReference type="ARBA" id="ARBA00009375"/>
    </source>
</evidence>
<dbReference type="GO" id="GO:0005737">
    <property type="term" value="C:cytoplasm"/>
    <property type="evidence" value="ECO:0007669"/>
    <property type="project" value="TreeGrafter"/>
</dbReference>
<evidence type="ECO:0000259" key="5">
    <source>
        <dbReference type="Pfam" id="PF01416"/>
    </source>
</evidence>
<dbReference type="Proteomes" id="UP000572817">
    <property type="component" value="Unassembled WGS sequence"/>
</dbReference>
<keyword evidence="3" id="KW-0413">Isomerase</keyword>
<sequence length="599" mass="66497">MTATPTMNTAAWTDNEFVARRAEIEQRLARVTELEHKLAAQNATYTASPTTAGRPDAPPAPAKKPRAAPKPFDPSKYTTRLIALKFAYLGSNYNGFEHHANNTTPLPTIEEELWKALKKTRLILPAPKPGLKEDDINWEGCEYSKCGRTDRGVSAFGQVIGIRVRSNRPKPKPKKKLKLEDGAAAAQQQQEEGDADAMEGVETGAAAEEADEEFEKPPFDDVKDEMPYCRVLNNVLPPDIRVLAWCPNPGESFSARFNCKERRYKYFFTNPAFAPTPGVTGVYNGGERNMREGWLDIAAMREAASYLEGLHDFRNFCKVDPAKQITNFERRIFHASVDRWNGGSGFAKYAANPQFQIPGLKPEERQSVVVGGSGESDGEGDGHGPGLFTFNVHGSAFLWHQVRHLIAVLFLVGQGLEKPTIVKELLDVQTNPTKPKYEMATDTPLVLWDCVFPADQEGHPEHSQPDAMNWIYVGDERAFKGPRGNGLEQKFGHGGVIPDLWEVWHRRRIDEVLAGSLLDLVAAQGPQDGSGEGVVVQTGRGVRSSRLFDGGDAPRLMGQYVPVMKKERMEPVDVINARYLERKGLDKKAFAARQEDADE</sequence>
<feature type="region of interest" description="Disordered" evidence="4">
    <location>
        <begin position="41"/>
        <end position="74"/>
    </location>
</feature>
<reference evidence="6 8" key="1">
    <citation type="submission" date="2020-04" db="EMBL/GenBank/DDBJ databases">
        <title>Genome Assembly and Annotation of Botryosphaeria dothidea sdau 11-99, a Latent Pathogen of Apple Fruit Ring Rot in China.</title>
        <authorList>
            <person name="Yu C."/>
            <person name="Diao Y."/>
            <person name="Lu Q."/>
            <person name="Zhao J."/>
            <person name="Cui S."/>
            <person name="Peng C."/>
            <person name="He B."/>
            <person name="Liu H."/>
        </authorList>
    </citation>
    <scope>NUCLEOTIDE SEQUENCE [LARGE SCALE GENOMIC DNA]</scope>
    <source>
        <strain evidence="8">sdau11-99</strain>
        <strain evidence="6">Sdau11-99</strain>
    </source>
</reference>
<dbReference type="GO" id="GO:0009982">
    <property type="term" value="F:pseudouridine synthase activity"/>
    <property type="evidence" value="ECO:0007669"/>
    <property type="project" value="InterPro"/>
</dbReference>
<dbReference type="InterPro" id="IPR020094">
    <property type="entry name" value="TruA/RsuA/RluB/E/F_N"/>
</dbReference>
<dbReference type="GO" id="GO:0031119">
    <property type="term" value="P:tRNA pseudouridine synthesis"/>
    <property type="evidence" value="ECO:0007669"/>
    <property type="project" value="TreeGrafter"/>
</dbReference>
<dbReference type="PANTHER" id="PTHR11142:SF5">
    <property type="entry name" value="TRNA PSEUDOURIDINE(38_39) SYNTHASE"/>
    <property type="match status" value="1"/>
</dbReference>
<dbReference type="HAMAP" id="MF_00171">
    <property type="entry name" value="TruA"/>
    <property type="match status" value="1"/>
</dbReference>
<evidence type="ECO:0000313" key="7">
    <source>
        <dbReference type="EMBL" id="KAF4305327.1"/>
    </source>
</evidence>
<dbReference type="Gene3D" id="3.30.70.660">
    <property type="entry name" value="Pseudouridine synthase I, catalytic domain, C-terminal subdomain"/>
    <property type="match status" value="1"/>
</dbReference>
<dbReference type="OrthoDB" id="25767at2759"/>
<feature type="region of interest" description="Disordered" evidence="4">
    <location>
        <begin position="164"/>
        <end position="198"/>
    </location>
</feature>
<evidence type="ECO:0000256" key="4">
    <source>
        <dbReference type="SAM" id="MobiDB-lite"/>
    </source>
</evidence>
<dbReference type="SUPFAM" id="SSF55120">
    <property type="entry name" value="Pseudouridine synthase"/>
    <property type="match status" value="1"/>
</dbReference>